<comment type="caution">
    <text evidence="1">The sequence shown here is derived from an EMBL/GenBank/DDBJ whole genome shotgun (WGS) entry which is preliminary data.</text>
</comment>
<gene>
    <name evidence="1" type="ORF">WDC_1878</name>
</gene>
<sequence>MNNNQVILHKIDQLLDEITTDFDYYIHQQTLNRGADSIRTSLQMAHVARNEMIFLITLLNLINEQQAKVNLLSSHFFLSKSQLQNEAAKFSRFVTTTDDYHQTLVETSKMQHFLTNKALMESSEMYKQIIIDDLLAELNSPTSKRG</sequence>
<keyword evidence="2" id="KW-1185">Reference proteome</keyword>
<protein>
    <submittedName>
        <fullName evidence="1">Uncharacterized protein</fullName>
    </submittedName>
</protein>
<dbReference type="OrthoDB" id="2295475at2"/>
<organism evidence="1 2">
    <name type="scientific">Paucilactobacillus wasatchensis</name>
    <dbReference type="NCBI Taxonomy" id="1335616"/>
    <lineage>
        <taxon>Bacteria</taxon>
        <taxon>Bacillati</taxon>
        <taxon>Bacillota</taxon>
        <taxon>Bacilli</taxon>
        <taxon>Lactobacillales</taxon>
        <taxon>Lactobacillaceae</taxon>
        <taxon>Paucilactobacillus</taxon>
    </lineage>
</organism>
<evidence type="ECO:0000313" key="2">
    <source>
        <dbReference type="Proteomes" id="UP000032279"/>
    </source>
</evidence>
<accession>A0A0D1A795</accession>
<proteinExistence type="predicted"/>
<dbReference type="PATRIC" id="fig|1335616.4.peg.1876"/>
<dbReference type="AlphaFoldDB" id="A0A0D1A795"/>
<dbReference type="EMBL" id="AWTT01000087">
    <property type="protein sequence ID" value="KIS02571.1"/>
    <property type="molecule type" value="Genomic_DNA"/>
</dbReference>
<dbReference type="Proteomes" id="UP000032279">
    <property type="component" value="Unassembled WGS sequence"/>
</dbReference>
<dbReference type="RefSeq" id="WP_044011549.1">
    <property type="nucleotide sequence ID" value="NZ_AWTT01000087.1"/>
</dbReference>
<name>A0A0D1A795_9LACO</name>
<reference evidence="1 2" key="1">
    <citation type="submission" date="2013-08" db="EMBL/GenBank/DDBJ databases">
        <title>Lactobacillus wasatchii sp. WDC04, a late gas producing bacteria isolated from aged chedder cheese.</title>
        <authorList>
            <person name="Oberg C.J."/>
            <person name="Culumber M."/>
            <person name="McMahon D.J."/>
            <person name="Broadbent J.R."/>
            <person name="Oberg T.S."/>
            <person name="Ortaki F."/>
        </authorList>
    </citation>
    <scope>NUCLEOTIDE SEQUENCE [LARGE SCALE GENOMIC DNA]</scope>
    <source>
        <strain evidence="1 2">WDC04</strain>
    </source>
</reference>
<evidence type="ECO:0000313" key="1">
    <source>
        <dbReference type="EMBL" id="KIS02571.1"/>
    </source>
</evidence>